<dbReference type="AlphaFoldDB" id="A0AA40I6E6"/>
<dbReference type="GO" id="GO:0005783">
    <property type="term" value="C:endoplasmic reticulum"/>
    <property type="evidence" value="ECO:0007669"/>
    <property type="project" value="TreeGrafter"/>
</dbReference>
<name>A0AA40I6E6_CNENI</name>
<dbReference type="InterPro" id="IPR006759">
    <property type="entry name" value="Glyco_transf_54"/>
</dbReference>
<proteinExistence type="predicted"/>
<dbReference type="GO" id="GO:0008375">
    <property type="term" value="F:acetylglucosaminyltransferase activity"/>
    <property type="evidence" value="ECO:0007669"/>
    <property type="project" value="TreeGrafter"/>
</dbReference>
<accession>A0AA40I6E6</accession>
<dbReference type="GO" id="GO:0005795">
    <property type="term" value="C:Golgi stack"/>
    <property type="evidence" value="ECO:0007669"/>
    <property type="project" value="TreeGrafter"/>
</dbReference>
<gene>
    <name evidence="2" type="ORF">QTO34_014468</name>
</gene>
<reference evidence="2" key="1">
    <citation type="submission" date="2023-06" db="EMBL/GenBank/DDBJ databases">
        <title>Reference genome for the Northern bat (Eptesicus nilssonii), a most northern bat species.</title>
        <authorList>
            <person name="Laine V.N."/>
            <person name="Pulliainen A.T."/>
            <person name="Lilley T.M."/>
        </authorList>
    </citation>
    <scope>NUCLEOTIDE SEQUENCE</scope>
    <source>
        <strain evidence="2">BLF_Eptnil</strain>
        <tissue evidence="2">Kidney</tissue>
    </source>
</reference>
<dbReference type="EMBL" id="JAULJE010000004">
    <property type="protein sequence ID" value="KAK1343912.1"/>
    <property type="molecule type" value="Genomic_DNA"/>
</dbReference>
<protein>
    <recommendedName>
        <fullName evidence="1">MGAT4 conserved region domain-containing protein</fullName>
    </recommendedName>
</protein>
<dbReference type="PANTHER" id="PTHR12062:SF9">
    <property type="entry name" value="ALPHA-1,3-MANNOSYL-GLYCOPROTEIN 4-BETA-N-ACETYLGLUCOSAMINYLTRANSFERASE A, ISOFORM A"/>
    <property type="match status" value="1"/>
</dbReference>
<comment type="caution">
    <text evidence="2">The sequence shown here is derived from an EMBL/GenBank/DDBJ whole genome shotgun (WGS) entry which is preliminary data.</text>
</comment>
<dbReference type="Proteomes" id="UP001177744">
    <property type="component" value="Unassembled WGS sequence"/>
</dbReference>
<organism evidence="2 3">
    <name type="scientific">Cnephaeus nilssonii</name>
    <name type="common">Northern bat</name>
    <name type="synonym">Eptesicus nilssonii</name>
    <dbReference type="NCBI Taxonomy" id="3371016"/>
    <lineage>
        <taxon>Eukaryota</taxon>
        <taxon>Metazoa</taxon>
        <taxon>Chordata</taxon>
        <taxon>Craniata</taxon>
        <taxon>Vertebrata</taxon>
        <taxon>Euteleostomi</taxon>
        <taxon>Mammalia</taxon>
        <taxon>Eutheria</taxon>
        <taxon>Laurasiatheria</taxon>
        <taxon>Chiroptera</taxon>
        <taxon>Yangochiroptera</taxon>
        <taxon>Vespertilionidae</taxon>
        <taxon>Cnephaeus</taxon>
    </lineage>
</organism>
<dbReference type="PANTHER" id="PTHR12062">
    <property type="entry name" value="N-ACETYLGLUCOSAMINYLTRANSFERASE VI"/>
    <property type="match status" value="1"/>
</dbReference>
<dbReference type="GO" id="GO:0006487">
    <property type="term" value="P:protein N-linked glycosylation"/>
    <property type="evidence" value="ECO:0007669"/>
    <property type="project" value="TreeGrafter"/>
</dbReference>
<evidence type="ECO:0000313" key="2">
    <source>
        <dbReference type="EMBL" id="KAK1343912.1"/>
    </source>
</evidence>
<evidence type="ECO:0000313" key="3">
    <source>
        <dbReference type="Proteomes" id="UP001177744"/>
    </source>
</evidence>
<keyword evidence="3" id="KW-1185">Reference proteome</keyword>
<dbReference type="InterPro" id="IPR057279">
    <property type="entry name" value="MGAT4"/>
</dbReference>
<dbReference type="Pfam" id="PF04666">
    <property type="entry name" value="MGAT4_cons"/>
    <property type="match status" value="1"/>
</dbReference>
<sequence>MPSSRKNFASQQPSEDLMVLEFSQLGFIGKMFKSPDRSLTVEFISMLYPKPTNRLLALILVLSGSSSAAGALTTSDKPFSGCVEVLPLHRFQPD</sequence>
<dbReference type="GO" id="GO:0005793">
    <property type="term" value="C:endoplasmic reticulum-Golgi intermediate compartment"/>
    <property type="evidence" value="ECO:0007669"/>
    <property type="project" value="TreeGrafter"/>
</dbReference>
<evidence type="ECO:0000259" key="1">
    <source>
        <dbReference type="Pfam" id="PF04666"/>
    </source>
</evidence>
<feature type="domain" description="MGAT4 conserved region" evidence="1">
    <location>
        <begin position="6"/>
        <end position="63"/>
    </location>
</feature>